<dbReference type="EMBL" id="AYYR01000009">
    <property type="protein sequence ID" value="KRM77662.1"/>
    <property type="molecule type" value="Genomic_DNA"/>
</dbReference>
<dbReference type="PROSITE" id="PS51462">
    <property type="entry name" value="NUDIX"/>
    <property type="match status" value="1"/>
</dbReference>
<evidence type="ECO:0000313" key="5">
    <source>
        <dbReference type="Proteomes" id="UP000051845"/>
    </source>
</evidence>
<dbReference type="InterPro" id="IPR000086">
    <property type="entry name" value="NUDIX_hydrolase_dom"/>
</dbReference>
<evidence type="ECO:0000259" key="3">
    <source>
        <dbReference type="PROSITE" id="PS51462"/>
    </source>
</evidence>
<protein>
    <submittedName>
        <fullName evidence="4">Mutator mutT protein</fullName>
    </submittedName>
</protein>
<dbReference type="PATRIC" id="fig|1423733.4.peg.3155"/>
<dbReference type="SUPFAM" id="SSF55811">
    <property type="entry name" value="Nudix"/>
    <property type="match status" value="1"/>
</dbReference>
<comment type="caution">
    <text evidence="4">The sequence shown here is derived from an EMBL/GenBank/DDBJ whole genome shotgun (WGS) entry which is preliminary data.</text>
</comment>
<dbReference type="RefSeq" id="WP_056996029.1">
    <property type="nucleotide sequence ID" value="NZ_AYYR01000009.1"/>
</dbReference>
<accession>A0A0R2BE65</accession>
<dbReference type="InterPro" id="IPR015797">
    <property type="entry name" value="NUDIX_hydrolase-like_dom_sf"/>
</dbReference>
<proteinExistence type="predicted"/>
<organism evidence="4 5">
    <name type="scientific">Secundilactobacillus collinoides DSM 20515 = JCM 1123</name>
    <dbReference type="NCBI Taxonomy" id="1423733"/>
    <lineage>
        <taxon>Bacteria</taxon>
        <taxon>Bacillati</taxon>
        <taxon>Bacillota</taxon>
        <taxon>Bacilli</taxon>
        <taxon>Lactobacillales</taxon>
        <taxon>Lactobacillaceae</taxon>
        <taxon>Secundilactobacillus</taxon>
    </lineage>
</organism>
<sequence length="156" mass="17364">MDGYLKEIRDLVGHRPMIFNSASGALLNDQGQVLLQERTDTGNWGFPGGYMEFGESYADTVVREFKEDAGVVVAPVKLLKLSDSLTYSYPNGDAVQPINCFYLVRHSSGRLLTAKTNETTALRYVDMDQPPTFFNAQHAEMFAVLKTYLAKNDNVG</sequence>
<dbReference type="Gene3D" id="3.90.79.10">
    <property type="entry name" value="Nucleoside Triphosphate Pyrophosphohydrolase"/>
    <property type="match status" value="1"/>
</dbReference>
<reference evidence="4 5" key="1">
    <citation type="journal article" date="2015" name="Genome Announc.">
        <title>Expanding the biotechnology potential of lactobacilli through comparative genomics of 213 strains and associated genera.</title>
        <authorList>
            <person name="Sun Z."/>
            <person name="Harris H.M."/>
            <person name="McCann A."/>
            <person name="Guo C."/>
            <person name="Argimon S."/>
            <person name="Zhang W."/>
            <person name="Yang X."/>
            <person name="Jeffery I.B."/>
            <person name="Cooney J.C."/>
            <person name="Kagawa T.F."/>
            <person name="Liu W."/>
            <person name="Song Y."/>
            <person name="Salvetti E."/>
            <person name="Wrobel A."/>
            <person name="Rasinkangas P."/>
            <person name="Parkhill J."/>
            <person name="Rea M.C."/>
            <person name="O'Sullivan O."/>
            <person name="Ritari J."/>
            <person name="Douillard F.P."/>
            <person name="Paul Ross R."/>
            <person name="Yang R."/>
            <person name="Briner A.E."/>
            <person name="Felis G.E."/>
            <person name="de Vos W.M."/>
            <person name="Barrangou R."/>
            <person name="Klaenhammer T.R."/>
            <person name="Caufield P.W."/>
            <person name="Cui Y."/>
            <person name="Zhang H."/>
            <person name="O'Toole P.W."/>
        </authorList>
    </citation>
    <scope>NUCLEOTIDE SEQUENCE [LARGE SCALE GENOMIC DNA]</scope>
    <source>
        <strain evidence="4 5">DSM 20515</strain>
    </source>
</reference>
<evidence type="ECO:0000256" key="1">
    <source>
        <dbReference type="ARBA" id="ARBA00001946"/>
    </source>
</evidence>
<evidence type="ECO:0000313" key="4">
    <source>
        <dbReference type="EMBL" id="KRM77662.1"/>
    </source>
</evidence>
<dbReference type="CDD" id="cd04677">
    <property type="entry name" value="NUDIX_Hydrolase"/>
    <property type="match status" value="1"/>
</dbReference>
<dbReference type="Pfam" id="PF00293">
    <property type="entry name" value="NUDIX"/>
    <property type="match status" value="1"/>
</dbReference>
<keyword evidence="2" id="KW-0378">Hydrolase</keyword>
<gene>
    <name evidence="4" type="ORF">FC82_GL003031</name>
</gene>
<dbReference type="PANTHER" id="PTHR43046:SF2">
    <property type="entry name" value="8-OXO-DGTP DIPHOSPHATASE-RELATED"/>
    <property type="match status" value="1"/>
</dbReference>
<feature type="domain" description="Nudix hydrolase" evidence="3">
    <location>
        <begin position="17"/>
        <end position="149"/>
    </location>
</feature>
<evidence type="ECO:0000256" key="2">
    <source>
        <dbReference type="ARBA" id="ARBA00022801"/>
    </source>
</evidence>
<name>A0A0R2BE65_SECCO</name>
<dbReference type="Proteomes" id="UP000051845">
    <property type="component" value="Unassembled WGS sequence"/>
</dbReference>
<dbReference type="GO" id="GO:0016787">
    <property type="term" value="F:hydrolase activity"/>
    <property type="evidence" value="ECO:0007669"/>
    <property type="project" value="UniProtKB-KW"/>
</dbReference>
<dbReference type="PANTHER" id="PTHR43046">
    <property type="entry name" value="GDP-MANNOSE MANNOSYL HYDROLASE"/>
    <property type="match status" value="1"/>
</dbReference>
<comment type="cofactor">
    <cofactor evidence="1">
        <name>Mg(2+)</name>
        <dbReference type="ChEBI" id="CHEBI:18420"/>
    </cofactor>
</comment>
<dbReference type="AlphaFoldDB" id="A0A0R2BE65"/>
<dbReference type="STRING" id="33960.TY91_02145"/>